<dbReference type="SMR" id="A0A445L9V9"/>
<keyword evidence="3" id="KW-0611">Plant defense</keyword>
<dbReference type="GO" id="GO:0098542">
    <property type="term" value="P:defense response to other organism"/>
    <property type="evidence" value="ECO:0007669"/>
    <property type="project" value="TreeGrafter"/>
</dbReference>
<dbReference type="AlphaFoldDB" id="A0A445L9V9"/>
<dbReference type="SUPFAM" id="SSF52540">
    <property type="entry name" value="P-loop containing nucleoside triphosphate hydrolases"/>
    <property type="match status" value="1"/>
</dbReference>
<evidence type="ECO:0000259" key="4">
    <source>
        <dbReference type="Pfam" id="PF18052"/>
    </source>
</evidence>
<dbReference type="GO" id="GO:0043531">
    <property type="term" value="F:ADP binding"/>
    <property type="evidence" value="ECO:0007669"/>
    <property type="project" value="InterPro"/>
</dbReference>
<evidence type="ECO:0000256" key="1">
    <source>
        <dbReference type="ARBA" id="ARBA00022737"/>
    </source>
</evidence>
<dbReference type="PANTHER" id="PTHR23155:SF1226">
    <property type="entry name" value="OS05G0492600 PROTEIN"/>
    <property type="match status" value="1"/>
</dbReference>
<dbReference type="EMBL" id="QZWG01000003">
    <property type="protein sequence ID" value="RZC19878.1"/>
    <property type="molecule type" value="Genomic_DNA"/>
</dbReference>
<dbReference type="Proteomes" id="UP000289340">
    <property type="component" value="Chromosome 3"/>
</dbReference>
<dbReference type="Gene3D" id="1.20.5.4130">
    <property type="match status" value="1"/>
</dbReference>
<proteinExistence type="predicted"/>
<dbReference type="InterPro" id="IPR041118">
    <property type="entry name" value="Rx_N"/>
</dbReference>
<keyword evidence="1" id="KW-0677">Repeat</keyword>
<evidence type="ECO:0000256" key="3">
    <source>
        <dbReference type="ARBA" id="ARBA00022821"/>
    </source>
</evidence>
<organism evidence="5 6">
    <name type="scientific">Glycine soja</name>
    <name type="common">Wild soybean</name>
    <dbReference type="NCBI Taxonomy" id="3848"/>
    <lineage>
        <taxon>Eukaryota</taxon>
        <taxon>Viridiplantae</taxon>
        <taxon>Streptophyta</taxon>
        <taxon>Embryophyta</taxon>
        <taxon>Tracheophyta</taxon>
        <taxon>Spermatophyta</taxon>
        <taxon>Magnoliopsida</taxon>
        <taxon>eudicotyledons</taxon>
        <taxon>Gunneridae</taxon>
        <taxon>Pentapetalae</taxon>
        <taxon>rosids</taxon>
        <taxon>fabids</taxon>
        <taxon>Fabales</taxon>
        <taxon>Fabaceae</taxon>
        <taxon>Papilionoideae</taxon>
        <taxon>50 kb inversion clade</taxon>
        <taxon>NPAAA clade</taxon>
        <taxon>indigoferoid/millettioid clade</taxon>
        <taxon>Phaseoleae</taxon>
        <taxon>Glycine</taxon>
        <taxon>Glycine subgen. Soja</taxon>
    </lineage>
</organism>
<sequence>MVEAVLEGLGLLLGFDQDLERFANLLTTFKVVLGDDEEKQFSNRAIEIWLQNLKDAVLELEDIMNEYAYEEVKYCLRLPEMVPERSGVIDWCQTNSLITKQKVYGSEKDTLKIVQFLFGKASRSENLSVYPIICLGKEIVKKCWGMPLAAKAMRGLLSFKRNKIEWLNVKQSSLLELSYNENSIMNVLRLSYLNLPIKHRQYENIDKQYLIEWWMANGFISSNRILGDAEDVDDSVWNELYLR</sequence>
<dbReference type="Gene3D" id="1.10.8.430">
    <property type="entry name" value="Helical domain of apoptotic protease-activating factors"/>
    <property type="match status" value="1"/>
</dbReference>
<reference evidence="5 6" key="1">
    <citation type="submission" date="2018-09" db="EMBL/GenBank/DDBJ databases">
        <title>A high-quality reference genome of wild soybean provides a powerful tool to mine soybean genomes.</title>
        <authorList>
            <person name="Xie M."/>
            <person name="Chung C.Y.L."/>
            <person name="Li M.-W."/>
            <person name="Wong F.-L."/>
            <person name="Chan T.-F."/>
            <person name="Lam H.-M."/>
        </authorList>
    </citation>
    <scope>NUCLEOTIDE SEQUENCE [LARGE SCALE GENOMIC DNA]</scope>
    <source>
        <strain evidence="6">cv. W05</strain>
        <tissue evidence="5">Hypocotyl of etiolated seedlings</tissue>
    </source>
</reference>
<dbReference type="InterPro" id="IPR044974">
    <property type="entry name" value="Disease_R_plants"/>
</dbReference>
<comment type="caution">
    <text evidence="5">The sequence shown here is derived from an EMBL/GenBank/DDBJ whole genome shotgun (WGS) entry which is preliminary data.</text>
</comment>
<evidence type="ECO:0000313" key="6">
    <source>
        <dbReference type="Proteomes" id="UP000289340"/>
    </source>
</evidence>
<name>A0A445L9V9_GLYSO</name>
<keyword evidence="2" id="KW-0547">Nucleotide-binding</keyword>
<dbReference type="InterPro" id="IPR027417">
    <property type="entry name" value="P-loop_NTPase"/>
</dbReference>
<dbReference type="Pfam" id="PF18052">
    <property type="entry name" value="Rx_N"/>
    <property type="match status" value="1"/>
</dbReference>
<feature type="domain" description="Disease resistance N-terminal" evidence="4">
    <location>
        <begin position="5"/>
        <end position="72"/>
    </location>
</feature>
<dbReference type="PANTHER" id="PTHR23155">
    <property type="entry name" value="DISEASE RESISTANCE PROTEIN RP"/>
    <property type="match status" value="1"/>
</dbReference>
<accession>A0A445L9V9</accession>
<evidence type="ECO:0000256" key="2">
    <source>
        <dbReference type="ARBA" id="ARBA00022741"/>
    </source>
</evidence>
<dbReference type="InterPro" id="IPR042197">
    <property type="entry name" value="Apaf_helical"/>
</dbReference>
<evidence type="ECO:0000313" key="5">
    <source>
        <dbReference type="EMBL" id="RZC19878.1"/>
    </source>
</evidence>
<keyword evidence="6" id="KW-1185">Reference proteome</keyword>
<protein>
    <submittedName>
        <fullName evidence="5">Putative disease resistance protein RGA3</fullName>
    </submittedName>
</protein>
<gene>
    <name evidence="5" type="ORF">D0Y65_006638</name>
</gene>